<comment type="caution">
    <text evidence="2">The sequence shown here is derived from an EMBL/GenBank/DDBJ whole genome shotgun (WGS) entry which is preliminary data.</text>
</comment>
<evidence type="ECO:0000259" key="1">
    <source>
        <dbReference type="Pfam" id="PF07566"/>
    </source>
</evidence>
<dbReference type="AlphaFoldDB" id="A0A7K1S5U1"/>
<keyword evidence="3" id="KW-1185">Reference proteome</keyword>
<organism evidence="2 3">
    <name type="scientific">Spirosoma arboris</name>
    <dbReference type="NCBI Taxonomy" id="2682092"/>
    <lineage>
        <taxon>Bacteria</taxon>
        <taxon>Pseudomonadati</taxon>
        <taxon>Bacteroidota</taxon>
        <taxon>Cytophagia</taxon>
        <taxon>Cytophagales</taxon>
        <taxon>Cytophagaceae</taxon>
        <taxon>Spirosoma</taxon>
    </lineage>
</organism>
<dbReference type="InterPro" id="IPR011440">
    <property type="entry name" value="DUF1543"/>
</dbReference>
<reference evidence="2 3" key="1">
    <citation type="submission" date="2019-12" db="EMBL/GenBank/DDBJ databases">
        <title>Spirosoma sp. HMF4905 genome sequencing and assembly.</title>
        <authorList>
            <person name="Kang H."/>
            <person name="Cha I."/>
            <person name="Kim H."/>
            <person name="Joh K."/>
        </authorList>
    </citation>
    <scope>NUCLEOTIDE SEQUENCE [LARGE SCALE GENOMIC DNA]</scope>
    <source>
        <strain evidence="2 3">HMF4905</strain>
    </source>
</reference>
<dbReference type="Gene3D" id="3.10.20.10">
    <property type="match status" value="2"/>
</dbReference>
<proteinExistence type="predicted"/>
<dbReference type="Pfam" id="PF07566">
    <property type="entry name" value="DUF1543"/>
    <property type="match status" value="1"/>
</dbReference>
<gene>
    <name evidence="2" type="ORF">GO755_03605</name>
</gene>
<evidence type="ECO:0000313" key="2">
    <source>
        <dbReference type="EMBL" id="MVM29105.1"/>
    </source>
</evidence>
<evidence type="ECO:0000313" key="3">
    <source>
        <dbReference type="Proteomes" id="UP000436006"/>
    </source>
</evidence>
<name>A0A7K1S5U1_9BACT</name>
<dbReference type="RefSeq" id="WP_157583183.1">
    <property type="nucleotide sequence ID" value="NZ_WPIN01000001.1"/>
</dbReference>
<dbReference type="EMBL" id="WPIN01000001">
    <property type="protein sequence ID" value="MVM29105.1"/>
    <property type="molecule type" value="Genomic_DNA"/>
</dbReference>
<sequence length="194" mass="21957">MPGVTLFMVLLGCKPQGRHVEQHDVFFGIGSSLNDLVPDMKAFWPEAAGKLHIDAWRKVTAVEGYQVRITPRTIAPTDETSQQQTSKLFFINLGGYQPNKFEEQHYVLLTVKSDRAAAFKEAKQTLFFKHNHFEKAVSHIDDKYGIDVDDLYQIEEILSLSQKDTYQIELLPASDLPEDPISLGYLKLSSLTKA</sequence>
<protein>
    <submittedName>
        <fullName evidence="2">DUF1543 domain-containing protein</fullName>
    </submittedName>
</protein>
<accession>A0A7K1S5U1</accession>
<dbReference type="Proteomes" id="UP000436006">
    <property type="component" value="Unassembled WGS sequence"/>
</dbReference>
<feature type="domain" description="DUF1543" evidence="1">
    <location>
        <begin position="18"/>
        <end position="68"/>
    </location>
</feature>